<gene>
    <name evidence="1" type="ordered locus">PputGB1_3403</name>
</gene>
<dbReference type="EMBL" id="CP000926">
    <property type="protein sequence ID" value="ABY99294.1"/>
    <property type="molecule type" value="Genomic_DNA"/>
</dbReference>
<proteinExistence type="predicted"/>
<sequence length="191" mass="22219">MEFNEDIYYKLIGRADLKTELNTLMHNTKDDVLVVLRIHLMCENLLEAWICAATHRLDFFNHPQELRLTFNNKLGIAYNLELPKAAYDFLHQINKTRNEFAHKLNKKTITVGLSSKLERIIAKLVPLSPPKMQIMDGDMEVDSLQSESTPERLKLCMIFFLFQLYLTLSRLPETDDNNVTERKTATISFTL</sequence>
<dbReference type="AlphaFoldDB" id="B0KJR6"/>
<evidence type="ECO:0000313" key="2">
    <source>
        <dbReference type="Proteomes" id="UP000002157"/>
    </source>
</evidence>
<name>B0KJR6_PSEPG</name>
<accession>B0KJR6</accession>
<dbReference type="HOGENOM" id="CLU_1460768_0_0_6"/>
<reference evidence="1 2" key="1">
    <citation type="submission" date="2008-01" db="EMBL/GenBank/DDBJ databases">
        <title>Complete sequence of Pseudomonas putida GB-1.</title>
        <authorList>
            <consortium name="US DOE Joint Genome Institute"/>
            <person name="Copeland A."/>
            <person name="Lucas S."/>
            <person name="Lapidus A."/>
            <person name="Barry K."/>
            <person name="Glavina del Rio T."/>
            <person name="Dalin E."/>
            <person name="Tice H."/>
            <person name="Pitluck S."/>
            <person name="Bruce D."/>
            <person name="Goodwin L."/>
            <person name="Chertkov O."/>
            <person name="Brettin T."/>
            <person name="Detter J.C."/>
            <person name="Han C."/>
            <person name="Kuske C.R."/>
            <person name="Schmutz J."/>
            <person name="Larimer F."/>
            <person name="Land M."/>
            <person name="Hauser L."/>
            <person name="Kyrpides N."/>
            <person name="Kim E."/>
            <person name="McCarthy J.K."/>
            <person name="Richardson P."/>
        </authorList>
    </citation>
    <scope>NUCLEOTIDE SEQUENCE [LARGE SCALE GENOMIC DNA]</scope>
    <source>
        <strain evidence="1 2">GB-1</strain>
    </source>
</reference>
<dbReference type="eggNOG" id="ENOG50349BI">
    <property type="taxonomic scope" value="Bacteria"/>
</dbReference>
<evidence type="ECO:0000313" key="1">
    <source>
        <dbReference type="EMBL" id="ABY99294.1"/>
    </source>
</evidence>
<dbReference type="Proteomes" id="UP000002157">
    <property type="component" value="Chromosome"/>
</dbReference>
<organism evidence="1 2">
    <name type="scientific">Pseudomonas putida (strain GB-1)</name>
    <dbReference type="NCBI Taxonomy" id="76869"/>
    <lineage>
        <taxon>Bacteria</taxon>
        <taxon>Pseudomonadati</taxon>
        <taxon>Pseudomonadota</taxon>
        <taxon>Gammaproteobacteria</taxon>
        <taxon>Pseudomonadales</taxon>
        <taxon>Pseudomonadaceae</taxon>
        <taxon>Pseudomonas</taxon>
    </lineage>
</organism>
<dbReference type="RefSeq" id="WP_012273023.1">
    <property type="nucleotide sequence ID" value="NC_010322.1"/>
</dbReference>
<dbReference type="KEGG" id="ppg:PputGB1_3403"/>
<protein>
    <submittedName>
        <fullName evidence="1">Uncharacterized protein</fullName>
    </submittedName>
</protein>